<dbReference type="Pfam" id="PF01523">
    <property type="entry name" value="PmbA_TldD_1st"/>
    <property type="match status" value="1"/>
</dbReference>
<accession>A0A0U1P475</accession>
<dbReference type="InterPro" id="IPR036059">
    <property type="entry name" value="TldD/PmbA_sf"/>
</dbReference>
<dbReference type="PANTHER" id="PTHR43421:SF1">
    <property type="entry name" value="METALLOPROTEASE PMBA"/>
    <property type="match status" value="1"/>
</dbReference>
<dbReference type="SUPFAM" id="SSF111283">
    <property type="entry name" value="Putative modulator of DNA gyrase, PmbA/TldD"/>
    <property type="match status" value="1"/>
</dbReference>
<gene>
    <name evidence="5" type="primary">tldD_2</name>
    <name evidence="5" type="ORF">BN000_05027</name>
</gene>
<dbReference type="GO" id="GO:0006508">
    <property type="term" value="P:proteolysis"/>
    <property type="evidence" value="ECO:0007669"/>
    <property type="project" value="InterPro"/>
</dbReference>
<evidence type="ECO:0000313" key="5">
    <source>
        <dbReference type="EMBL" id="CRK84968.1"/>
    </source>
</evidence>
<dbReference type="InterPro" id="IPR045569">
    <property type="entry name" value="Metalloprtase-TldD/E_C"/>
</dbReference>
<dbReference type="InterPro" id="IPR002510">
    <property type="entry name" value="Metalloprtase-TldD/E_N"/>
</dbReference>
<dbReference type="EMBL" id="CVRB01000006">
    <property type="protein sequence ID" value="CRK84968.1"/>
    <property type="molecule type" value="Genomic_DNA"/>
</dbReference>
<comment type="similarity">
    <text evidence="1">Belongs to the peptidase U62 family.</text>
</comment>
<dbReference type="Gene3D" id="3.30.2290.10">
    <property type="entry name" value="PmbA/TldD superfamily"/>
    <property type="match status" value="1"/>
</dbReference>
<dbReference type="Pfam" id="PF19290">
    <property type="entry name" value="PmbA_TldD_2nd"/>
    <property type="match status" value="1"/>
</dbReference>
<dbReference type="OrthoDB" id="9803618at2"/>
<dbReference type="STRING" id="1499688.BN000_05027"/>
<sequence length="447" mass="49228">MTLQEFQAKLFSQAASSGFTDIEMYYEKKEVFGCQIYNGEIDQYEVAEDGGVSFRGIFNGKMGYAYSEKIEDASIPFLLENAKENAEFMHEDDIEEIFAGSNQYELRDFYSTSLQDVTIAEKIQLMKDVERELLAFDPRITAADYCIIRTESITRNLLNNKGLSLSDQMNLLSVILEVIAKDGDEIKTGFELITTNDFYSLNAKEIAKKAAEEALSQLGAKNIKSKEYQVLLRNDAAANLLATFSSNFSAEDTQAGISALKDKLGKQIACQKIKIVDDPFLENGLASRTFDSEGVASQKLTLVESGVLQTFLHNQKTAKKDQTETTGHAHKESYKSAVKVGPSNLFIEPSTMAFEDLVSSIDEGVLITNLSGLHSGANKVSGDFSLAANGFFVKDGKIQFPVNLMTIAGNFYQLLLNIEEIGSDLTFPLSPFGSPSILVKSLSVTVE</sequence>
<dbReference type="AlphaFoldDB" id="A0A0U1P475"/>
<name>A0A0U1P475_9BACI</name>
<dbReference type="Proteomes" id="UP000199087">
    <property type="component" value="Unassembled WGS sequence"/>
</dbReference>
<reference evidence="6" key="1">
    <citation type="submission" date="2015-05" db="EMBL/GenBank/DDBJ databases">
        <authorList>
            <person name="Urmite Genomes"/>
        </authorList>
    </citation>
    <scope>NUCLEOTIDE SEQUENCE [LARGE SCALE GENOMIC DNA]</scope>
    <source>
        <strain evidence="6">LF1</strain>
    </source>
</reference>
<feature type="domain" description="Metalloprotease TldD/E central" evidence="4">
    <location>
        <begin position="114"/>
        <end position="218"/>
    </location>
</feature>
<dbReference type="PANTHER" id="PTHR43421">
    <property type="entry name" value="METALLOPROTEASE PMBA"/>
    <property type="match status" value="1"/>
</dbReference>
<evidence type="ECO:0000313" key="6">
    <source>
        <dbReference type="Proteomes" id="UP000199087"/>
    </source>
</evidence>
<dbReference type="GO" id="GO:0008237">
    <property type="term" value="F:metallopeptidase activity"/>
    <property type="evidence" value="ECO:0007669"/>
    <property type="project" value="InterPro"/>
</dbReference>
<keyword evidence="6" id="KW-1185">Reference proteome</keyword>
<evidence type="ECO:0000256" key="1">
    <source>
        <dbReference type="ARBA" id="ARBA00005836"/>
    </source>
</evidence>
<protein>
    <submittedName>
        <fullName evidence="5">Suppressor of the inhibitory activity of the cabon storage regulator (CsrA)</fullName>
    </submittedName>
</protein>
<dbReference type="GO" id="GO:0005829">
    <property type="term" value="C:cytosol"/>
    <property type="evidence" value="ECO:0007669"/>
    <property type="project" value="TreeGrafter"/>
</dbReference>
<feature type="domain" description="Metalloprotease TldD/E C-terminal" evidence="3">
    <location>
        <begin position="225"/>
        <end position="445"/>
    </location>
</feature>
<dbReference type="Pfam" id="PF19289">
    <property type="entry name" value="PmbA_TldD_3rd"/>
    <property type="match status" value="1"/>
</dbReference>
<feature type="domain" description="Metalloprotease TldD/E N-terminal" evidence="2">
    <location>
        <begin position="23"/>
        <end position="86"/>
    </location>
</feature>
<dbReference type="InterPro" id="IPR035068">
    <property type="entry name" value="TldD/PmbA_N"/>
</dbReference>
<organism evidence="5 6">
    <name type="scientific">Neobacillus massiliamazoniensis</name>
    <dbReference type="NCBI Taxonomy" id="1499688"/>
    <lineage>
        <taxon>Bacteria</taxon>
        <taxon>Bacillati</taxon>
        <taxon>Bacillota</taxon>
        <taxon>Bacilli</taxon>
        <taxon>Bacillales</taxon>
        <taxon>Bacillaceae</taxon>
        <taxon>Neobacillus</taxon>
    </lineage>
</organism>
<evidence type="ECO:0000259" key="4">
    <source>
        <dbReference type="Pfam" id="PF19290"/>
    </source>
</evidence>
<dbReference type="InterPro" id="IPR045570">
    <property type="entry name" value="Metalloprtase-TldD/E_cen_dom"/>
</dbReference>
<proteinExistence type="inferred from homology"/>
<evidence type="ECO:0000259" key="2">
    <source>
        <dbReference type="Pfam" id="PF01523"/>
    </source>
</evidence>
<dbReference type="RefSeq" id="WP_090639468.1">
    <property type="nucleotide sequence ID" value="NZ_CVRB01000006.1"/>
</dbReference>
<dbReference type="InterPro" id="IPR047657">
    <property type="entry name" value="PmbA"/>
</dbReference>
<evidence type="ECO:0000259" key="3">
    <source>
        <dbReference type="Pfam" id="PF19289"/>
    </source>
</evidence>